<feature type="domain" description="Metalloprotease TldD/E central" evidence="2">
    <location>
        <begin position="124"/>
        <end position="194"/>
    </location>
</feature>
<dbReference type="AlphaFoldDB" id="A0A1M5B465"/>
<dbReference type="STRING" id="494016.SAMN04487965_2057"/>
<dbReference type="Pfam" id="PF19289">
    <property type="entry name" value="PmbA_TldD_3rd"/>
    <property type="match status" value="1"/>
</dbReference>
<reference evidence="4" key="1">
    <citation type="submission" date="2016-11" db="EMBL/GenBank/DDBJ databases">
        <authorList>
            <person name="Varghese N."/>
            <person name="Submissions S."/>
        </authorList>
    </citation>
    <scope>NUCLEOTIDE SEQUENCE [LARGE SCALE GENOMIC DNA]</scope>
    <source>
        <strain evidence="4">CGMCC 1.7063</strain>
    </source>
</reference>
<name>A0A1M5B465_9GAMM</name>
<dbReference type="OrthoDB" id="9763230at2"/>
<dbReference type="SUPFAM" id="SSF111283">
    <property type="entry name" value="Putative modulator of DNA gyrase, PmbA/TldD"/>
    <property type="match status" value="1"/>
</dbReference>
<gene>
    <name evidence="3" type="ORF">SAMN04487965_2057</name>
</gene>
<proteinExistence type="predicted"/>
<dbReference type="InterPro" id="IPR045569">
    <property type="entry name" value="Metalloprtase-TldD/E_C"/>
</dbReference>
<dbReference type="InterPro" id="IPR036059">
    <property type="entry name" value="TldD/PmbA_sf"/>
</dbReference>
<dbReference type="GO" id="GO:0008237">
    <property type="term" value="F:metallopeptidase activity"/>
    <property type="evidence" value="ECO:0007669"/>
    <property type="project" value="InterPro"/>
</dbReference>
<keyword evidence="3" id="KW-0378">Hydrolase</keyword>
<dbReference type="Gene3D" id="3.30.2290.10">
    <property type="entry name" value="PmbA/TldD superfamily"/>
    <property type="match status" value="1"/>
</dbReference>
<dbReference type="RefSeq" id="WP_073274289.1">
    <property type="nucleotide sequence ID" value="NZ_FQVA01000001.1"/>
</dbReference>
<evidence type="ECO:0000259" key="1">
    <source>
        <dbReference type="Pfam" id="PF19289"/>
    </source>
</evidence>
<dbReference type="PANTHER" id="PTHR43666:SF1">
    <property type="entry name" value="CONSERVED PROTEIN"/>
    <property type="match status" value="1"/>
</dbReference>
<evidence type="ECO:0000259" key="2">
    <source>
        <dbReference type="Pfam" id="PF19290"/>
    </source>
</evidence>
<dbReference type="GO" id="GO:0006508">
    <property type="term" value="P:proteolysis"/>
    <property type="evidence" value="ECO:0007669"/>
    <property type="project" value="UniProtKB-KW"/>
</dbReference>
<dbReference type="Pfam" id="PF19290">
    <property type="entry name" value="PmbA_TldD_2nd"/>
    <property type="match status" value="1"/>
</dbReference>
<evidence type="ECO:0000313" key="3">
    <source>
        <dbReference type="EMBL" id="SHF36982.1"/>
    </source>
</evidence>
<feature type="domain" description="Metalloprotease TldD/E C-terminal" evidence="1">
    <location>
        <begin position="222"/>
        <end position="439"/>
    </location>
</feature>
<dbReference type="PANTHER" id="PTHR43666">
    <property type="entry name" value="TLDD PROTEIN"/>
    <property type="match status" value="1"/>
</dbReference>
<keyword evidence="4" id="KW-1185">Reference proteome</keyword>
<sequence length="445" mass="48744">MAILSRSEAKQILDKVLKYSKAEAASAQLTGAETGNIRYARNSVSTSGIVNDIELAVEARFGKKSGIATINEFSDASLEKVMRRAEELAKLSPDNPEAMPLLGEQKYMSVDGFAKSTADMTPDQRAKAAADSIIAAKEKKVVAAGYLEDARSFAAVANTNGLFGYHAATSANFTVTMRTENGLGSGWAQSDVSDFAAMSTGSVSGVAIDKAVMSQEARALEPGKYTVILEPSAVSGLVGFMMWNYDARSADEGRSFMSKKGGGNRIGEKMFDKRVHIYSDPADLNVPAMPWAEDDHMALERVDWIRDGVVQNLPRSRYWASQSENKDKAIPQPNNLIMVGGDKSTEELIKNTRRGVLVTRTWYIRMVDPQSLLLTGLTRDGTFYIENGKIKYPIKNFRFNESPVIMLNNIEDMGRAERVGMWGYSAMIPALKVRDFTFSSLSDAV</sequence>
<protein>
    <submittedName>
        <fullName evidence="3">Predicted Zn-dependent protease or its inactivated homolog</fullName>
    </submittedName>
</protein>
<dbReference type="Proteomes" id="UP000184170">
    <property type="component" value="Unassembled WGS sequence"/>
</dbReference>
<evidence type="ECO:0000313" key="4">
    <source>
        <dbReference type="Proteomes" id="UP000184170"/>
    </source>
</evidence>
<dbReference type="InterPro" id="IPR045570">
    <property type="entry name" value="Metalloprtase-TldD/E_cen_dom"/>
</dbReference>
<dbReference type="InterPro" id="IPR035068">
    <property type="entry name" value="TldD/PmbA_N"/>
</dbReference>
<organism evidence="3 4">
    <name type="scientific">Microbulbifer donghaiensis</name>
    <dbReference type="NCBI Taxonomy" id="494016"/>
    <lineage>
        <taxon>Bacteria</taxon>
        <taxon>Pseudomonadati</taxon>
        <taxon>Pseudomonadota</taxon>
        <taxon>Gammaproteobacteria</taxon>
        <taxon>Cellvibrionales</taxon>
        <taxon>Microbulbiferaceae</taxon>
        <taxon>Microbulbifer</taxon>
    </lineage>
</organism>
<accession>A0A1M5B465</accession>
<keyword evidence="3" id="KW-0645">Protease</keyword>
<dbReference type="EMBL" id="FQVA01000001">
    <property type="protein sequence ID" value="SHF36982.1"/>
    <property type="molecule type" value="Genomic_DNA"/>
</dbReference>